<evidence type="ECO:0000313" key="12">
    <source>
        <dbReference type="WBParaSite" id="DME_0000955501-mRNA-1"/>
    </source>
</evidence>
<evidence type="ECO:0000256" key="5">
    <source>
        <dbReference type="ARBA" id="ARBA00023157"/>
    </source>
</evidence>
<dbReference type="Pfam" id="PF06394">
    <property type="entry name" value="Pepsin-I3"/>
    <property type="match status" value="2"/>
</dbReference>
<dbReference type="PANTHER" id="PTHR37969">
    <property type="entry name" value="PROTEIN CBG07421-RELATED"/>
    <property type="match status" value="1"/>
</dbReference>
<comment type="similarity">
    <text evidence="2">Belongs to the protease inhibitor I33 family.</text>
</comment>
<accession>A0A0N4UNQ8</accession>
<keyword evidence="5" id="KW-1015">Disulfide bond</keyword>
<keyword evidence="3" id="KW-0964">Secreted</keyword>
<keyword evidence="11" id="KW-1185">Reference proteome</keyword>
<dbReference type="PROSITE" id="PS51257">
    <property type="entry name" value="PROKAR_LIPOPROTEIN"/>
    <property type="match status" value="1"/>
</dbReference>
<sequence>MFHREILIISILYIFLDAQLYSPPAMGGSYGCVVTGDQLYSHGNYIRNLNNTEKNELMVYKKAINEFQEKIDDAFKNIGRVDNNGTLPPLPARPMMPSFCTGKDTVLYVFNGCFIQNNKVYIGHTFARDLSNQEINEMEEFSKRMTLNNNPAIQGMSTTTTAPSTPMKTLDFCTEF</sequence>
<evidence type="ECO:0000313" key="9">
    <source>
        <dbReference type="EMBL" id="VDN53249.1"/>
    </source>
</evidence>
<dbReference type="PANTHER" id="PTHR37969:SF4">
    <property type="entry name" value="PEPSIN INHIBITOR-3-LIKE REPEATED DOMAIN-CONTAINING PROTEIN"/>
    <property type="match status" value="1"/>
</dbReference>
<dbReference type="InterPro" id="IPR038412">
    <property type="entry name" value="Pepsin-I3_sf"/>
</dbReference>
<evidence type="ECO:0000256" key="6">
    <source>
        <dbReference type="SAM" id="Coils"/>
    </source>
</evidence>
<dbReference type="SUPFAM" id="SSF55149">
    <property type="entry name" value="Pepsin inhibitor-3"/>
    <property type="match status" value="1"/>
</dbReference>
<evidence type="ECO:0000256" key="7">
    <source>
        <dbReference type="SAM" id="SignalP"/>
    </source>
</evidence>
<feature type="domain" description="Pepsin inhibitor-3-like repeated" evidence="8">
    <location>
        <begin position="94"/>
        <end position="146"/>
    </location>
</feature>
<feature type="signal peptide" evidence="7">
    <location>
        <begin position="1"/>
        <end position="18"/>
    </location>
</feature>
<dbReference type="WBParaSite" id="DME_0000955501-mRNA-1">
    <property type="protein sequence ID" value="DME_0000955501-mRNA-1"/>
    <property type="gene ID" value="DME_0000955501"/>
</dbReference>
<gene>
    <name evidence="9" type="ORF">DME_LOCUS3222</name>
</gene>
<protein>
    <submittedName>
        <fullName evidence="12">Pepsin-I3 domain-containing protein</fullName>
    </submittedName>
</protein>
<comment type="subcellular location">
    <subcellularLocation>
        <location evidence="1">Secreted</location>
    </subcellularLocation>
</comment>
<evidence type="ECO:0000256" key="3">
    <source>
        <dbReference type="ARBA" id="ARBA00022525"/>
    </source>
</evidence>
<evidence type="ECO:0000313" key="11">
    <source>
        <dbReference type="Proteomes" id="UP000274756"/>
    </source>
</evidence>
<dbReference type="InterPro" id="IPR010480">
    <property type="entry name" value="Pepsin-I3"/>
</dbReference>
<evidence type="ECO:0000259" key="8">
    <source>
        <dbReference type="Pfam" id="PF06394"/>
    </source>
</evidence>
<dbReference type="Proteomes" id="UP000274756">
    <property type="component" value="Unassembled WGS sequence"/>
</dbReference>
<dbReference type="EMBL" id="UYYG01000114">
    <property type="protein sequence ID" value="VDN53249.1"/>
    <property type="molecule type" value="Genomic_DNA"/>
</dbReference>
<feature type="coiled-coil region" evidence="6">
    <location>
        <begin position="50"/>
        <end position="77"/>
    </location>
</feature>
<feature type="domain" description="Pepsin inhibitor-3-like repeated" evidence="8">
    <location>
        <begin position="26"/>
        <end position="74"/>
    </location>
</feature>
<name>A0A0N4UNQ8_DRAME</name>
<dbReference type="GO" id="GO:0005576">
    <property type="term" value="C:extracellular region"/>
    <property type="evidence" value="ECO:0007669"/>
    <property type="project" value="UniProtKB-SubCell"/>
</dbReference>
<reference evidence="9 11" key="2">
    <citation type="submission" date="2018-11" db="EMBL/GenBank/DDBJ databases">
        <authorList>
            <consortium name="Pathogen Informatics"/>
        </authorList>
    </citation>
    <scope>NUCLEOTIDE SEQUENCE [LARGE SCALE GENOMIC DNA]</scope>
</reference>
<organism evidence="10 12">
    <name type="scientific">Dracunculus medinensis</name>
    <name type="common">Guinea worm</name>
    <dbReference type="NCBI Taxonomy" id="318479"/>
    <lineage>
        <taxon>Eukaryota</taxon>
        <taxon>Metazoa</taxon>
        <taxon>Ecdysozoa</taxon>
        <taxon>Nematoda</taxon>
        <taxon>Chromadorea</taxon>
        <taxon>Rhabditida</taxon>
        <taxon>Spirurina</taxon>
        <taxon>Dracunculoidea</taxon>
        <taxon>Dracunculidae</taxon>
        <taxon>Dracunculus</taxon>
    </lineage>
</organism>
<dbReference type="InterPro" id="IPR051901">
    <property type="entry name" value="Protease_Inhibitor_I33"/>
</dbReference>
<evidence type="ECO:0000256" key="2">
    <source>
        <dbReference type="ARBA" id="ARBA00008019"/>
    </source>
</evidence>
<dbReference type="AlphaFoldDB" id="A0A0N4UNQ8"/>
<evidence type="ECO:0000313" key="10">
    <source>
        <dbReference type="Proteomes" id="UP000038040"/>
    </source>
</evidence>
<feature type="chain" id="PRO_5041159899" evidence="7">
    <location>
        <begin position="19"/>
        <end position="176"/>
    </location>
</feature>
<evidence type="ECO:0000256" key="1">
    <source>
        <dbReference type="ARBA" id="ARBA00004613"/>
    </source>
</evidence>
<proteinExistence type="inferred from homology"/>
<dbReference type="OrthoDB" id="5807244at2759"/>
<keyword evidence="6" id="KW-0175">Coiled coil</keyword>
<dbReference type="Proteomes" id="UP000038040">
    <property type="component" value="Unplaced"/>
</dbReference>
<reference evidence="12" key="1">
    <citation type="submission" date="2017-02" db="UniProtKB">
        <authorList>
            <consortium name="WormBaseParasite"/>
        </authorList>
    </citation>
    <scope>IDENTIFICATION</scope>
</reference>
<keyword evidence="4 7" id="KW-0732">Signal</keyword>
<dbReference type="Gene3D" id="3.30.1120.50">
    <property type="entry name" value="Pepsin inhibitor-3"/>
    <property type="match status" value="2"/>
</dbReference>
<evidence type="ECO:0000256" key="4">
    <source>
        <dbReference type="ARBA" id="ARBA00022729"/>
    </source>
</evidence>